<name>A0A068W7C6_ECHGR</name>
<accession>A0A068W7C6</accession>
<evidence type="ECO:0000313" key="12">
    <source>
        <dbReference type="Proteomes" id="UP000492820"/>
    </source>
</evidence>
<keyword evidence="9 10" id="KW-0472">Membrane</keyword>
<dbReference type="EMBL" id="LK028576">
    <property type="protein sequence ID" value="CDS15551.1"/>
    <property type="molecule type" value="Genomic_DNA"/>
</dbReference>
<comment type="subcellular location">
    <subcellularLocation>
        <location evidence="1 10">Endoplasmic reticulum membrane</location>
        <topology evidence="1 10">Multi-pass membrane protein</topology>
    </subcellularLocation>
</comment>
<dbReference type="GO" id="GO:0032541">
    <property type="term" value="C:cortical endoplasmic reticulum"/>
    <property type="evidence" value="ECO:0007669"/>
    <property type="project" value="TreeGrafter"/>
</dbReference>
<dbReference type="GO" id="GO:0032366">
    <property type="term" value="P:intracellular sterol transport"/>
    <property type="evidence" value="ECO:0007669"/>
    <property type="project" value="UniProtKB-UniRule"/>
</dbReference>
<organism evidence="11">
    <name type="scientific">Echinococcus granulosus</name>
    <name type="common">Hydatid tapeworm</name>
    <dbReference type="NCBI Taxonomy" id="6210"/>
    <lineage>
        <taxon>Eukaryota</taxon>
        <taxon>Metazoa</taxon>
        <taxon>Spiralia</taxon>
        <taxon>Lophotrochozoa</taxon>
        <taxon>Platyhelminthes</taxon>
        <taxon>Cestoda</taxon>
        <taxon>Eucestoda</taxon>
        <taxon>Cyclophyllidea</taxon>
        <taxon>Taeniidae</taxon>
        <taxon>Echinococcus</taxon>
        <taxon>Echinococcus granulosus group</taxon>
    </lineage>
</organism>
<evidence type="ECO:0000256" key="6">
    <source>
        <dbReference type="ARBA" id="ARBA00022989"/>
    </source>
</evidence>
<evidence type="ECO:0000256" key="10">
    <source>
        <dbReference type="RuleBase" id="RU368065"/>
    </source>
</evidence>
<dbReference type="OrthoDB" id="27683at2759"/>
<comment type="function">
    <text evidence="10">Mediator of sterol homeostasis involved in sterol uptake, trafficking and distribution into membranes.</text>
</comment>
<dbReference type="GO" id="GO:0005789">
    <property type="term" value="C:endoplasmic reticulum membrane"/>
    <property type="evidence" value="ECO:0007669"/>
    <property type="project" value="UniProtKB-SubCell"/>
</dbReference>
<reference evidence="11 12" key="1">
    <citation type="journal article" date="2013" name="Nature">
        <title>The genomes of four tapeworm species reveal adaptations to parasitism.</title>
        <authorList>
            <person name="Tsai I.J."/>
            <person name="Zarowiecki M."/>
            <person name="Holroyd N."/>
            <person name="Garciarrubio A."/>
            <person name="Sanchez-Flores A."/>
            <person name="Brooks K.L."/>
            <person name="Tracey A."/>
            <person name="Bobes R.J."/>
            <person name="Fragoso G."/>
            <person name="Sciutto E."/>
            <person name="Aslett M."/>
            <person name="Beasley H."/>
            <person name="Bennett H.M."/>
            <person name="Cai J."/>
            <person name="Camicia F."/>
            <person name="Clark R."/>
            <person name="Cucher M."/>
            <person name="De Silva N."/>
            <person name="Day T.A."/>
            <person name="Deplazes P."/>
            <person name="Estrada K."/>
            <person name="Fernandez C."/>
            <person name="Holland P.W."/>
            <person name="Hou J."/>
            <person name="Hu S."/>
            <person name="Huckvale T."/>
            <person name="Hung S.S."/>
            <person name="Kamenetzky L."/>
            <person name="Keane J.A."/>
            <person name="Kiss F."/>
            <person name="Koziol U."/>
            <person name="Lambert O."/>
            <person name="Liu K."/>
            <person name="Luo X."/>
            <person name="Luo Y."/>
            <person name="Macchiaroli N."/>
            <person name="Nichol S."/>
            <person name="Paps J."/>
            <person name="Parkinson J."/>
            <person name="Pouchkina-Stantcheva N."/>
            <person name="Riddiford N."/>
            <person name="Rosenzvit M."/>
            <person name="Salinas G."/>
            <person name="Wasmuth J.D."/>
            <person name="Zamanian M."/>
            <person name="Zheng Y."/>
            <person name="Cai X."/>
            <person name="Soberon X."/>
            <person name="Olson P.D."/>
            <person name="Laclette J.P."/>
            <person name="Brehm K."/>
            <person name="Berriman M."/>
            <person name="Garciarrubio A."/>
            <person name="Bobes R.J."/>
            <person name="Fragoso G."/>
            <person name="Sanchez-Flores A."/>
            <person name="Estrada K."/>
            <person name="Cevallos M.A."/>
            <person name="Morett E."/>
            <person name="Gonzalez V."/>
            <person name="Portillo T."/>
            <person name="Ochoa-Leyva A."/>
            <person name="Jose M.V."/>
            <person name="Sciutto E."/>
            <person name="Landa A."/>
            <person name="Jimenez L."/>
            <person name="Valdes V."/>
            <person name="Carrero J.C."/>
            <person name="Larralde C."/>
            <person name="Morales-Montor J."/>
            <person name="Limon-Lason J."/>
            <person name="Soberon X."/>
            <person name="Laclette J.P."/>
        </authorList>
    </citation>
    <scope>NUCLEOTIDE SEQUENCE [LARGE SCALE GENOMIC DNA]</scope>
</reference>
<dbReference type="PANTHER" id="PTHR14467">
    <property type="entry name" value="ARV1"/>
    <property type="match status" value="1"/>
</dbReference>
<dbReference type="GO" id="GO:0005794">
    <property type="term" value="C:Golgi apparatus"/>
    <property type="evidence" value="ECO:0007669"/>
    <property type="project" value="TreeGrafter"/>
</dbReference>
<keyword evidence="4 10" id="KW-0812">Transmembrane</keyword>
<dbReference type="GO" id="GO:0097036">
    <property type="term" value="P:regulation of plasma membrane sterol distribution"/>
    <property type="evidence" value="ECO:0007669"/>
    <property type="project" value="UniProtKB-UniRule"/>
</dbReference>
<gene>
    <name evidence="11" type="ORF">EgrG_000795020</name>
</gene>
<reference evidence="13" key="3">
    <citation type="submission" date="2020-10" db="UniProtKB">
        <authorList>
            <consortium name="WormBaseParasite"/>
        </authorList>
    </citation>
    <scope>IDENTIFICATION</scope>
</reference>
<dbReference type="GO" id="GO:0016125">
    <property type="term" value="P:sterol metabolic process"/>
    <property type="evidence" value="ECO:0007669"/>
    <property type="project" value="UniProtKB-UniRule"/>
</dbReference>
<sequence length="230" mass="26248">MFVCICCGAQAPNVYTRYSKEIINLQLCGRCGRIVDKYVEYDFTIIAIDLLVYKIEAYRHILRNVDFPRIFHLLLLSCILSGFLGWICTENFDHFDADTIHAAVNSDLYFYILLKISLTFTFGFLLCVFSHFSELSLTMLDITKLLTLTNLCSLMGLLMYPWKDILLSYFSHLSILFAPLLGFLCVLLTTIPAFMALTNAPCTLSSIISFVSCGLVFIIEYLIIKIRFVS</sequence>
<dbReference type="InterPro" id="IPR007290">
    <property type="entry name" value="Arv1"/>
</dbReference>
<dbReference type="Pfam" id="PF04161">
    <property type="entry name" value="Arv1"/>
    <property type="match status" value="1"/>
</dbReference>
<evidence type="ECO:0000256" key="5">
    <source>
        <dbReference type="ARBA" id="ARBA00022824"/>
    </source>
</evidence>
<evidence type="ECO:0000256" key="2">
    <source>
        <dbReference type="ARBA" id="ARBA00009187"/>
    </source>
</evidence>
<feature type="transmembrane region" description="Helical" evidence="10">
    <location>
        <begin position="108"/>
        <end position="130"/>
    </location>
</feature>
<feature type="transmembrane region" description="Helical" evidence="10">
    <location>
        <begin position="174"/>
        <end position="197"/>
    </location>
</feature>
<keyword evidence="5 10" id="KW-0256">Endoplasmic reticulum</keyword>
<dbReference type="AlphaFoldDB" id="A0A068W7C6"/>
<evidence type="ECO:0000313" key="11">
    <source>
        <dbReference type="EMBL" id="CDS15551.1"/>
    </source>
</evidence>
<comment type="similarity">
    <text evidence="2 10">Belongs to the ARV1 family.</text>
</comment>
<evidence type="ECO:0000256" key="1">
    <source>
        <dbReference type="ARBA" id="ARBA00004477"/>
    </source>
</evidence>
<protein>
    <recommendedName>
        <fullName evidence="10">Protein ARV</fullName>
    </recommendedName>
</protein>
<proteinExistence type="inferred from homology"/>
<evidence type="ECO:0000256" key="9">
    <source>
        <dbReference type="ARBA" id="ARBA00023136"/>
    </source>
</evidence>
<evidence type="ECO:0000256" key="7">
    <source>
        <dbReference type="ARBA" id="ARBA00023055"/>
    </source>
</evidence>
<evidence type="ECO:0000256" key="4">
    <source>
        <dbReference type="ARBA" id="ARBA00022692"/>
    </source>
</evidence>
<feature type="transmembrane region" description="Helical" evidence="10">
    <location>
        <begin position="70"/>
        <end position="88"/>
    </location>
</feature>
<keyword evidence="3 10" id="KW-0813">Transport</keyword>
<evidence type="ECO:0000256" key="8">
    <source>
        <dbReference type="ARBA" id="ARBA00023098"/>
    </source>
</evidence>
<keyword evidence="7 10" id="KW-0445">Lipid transport</keyword>
<dbReference type="PANTHER" id="PTHR14467:SF0">
    <property type="entry name" value="PROTEIN ARV1"/>
    <property type="match status" value="1"/>
</dbReference>
<dbReference type="Proteomes" id="UP000492820">
    <property type="component" value="Unassembled WGS sequence"/>
</dbReference>
<keyword evidence="8 10" id="KW-0443">Lipid metabolism</keyword>
<dbReference type="WBParaSite" id="EgrG_000795020">
    <property type="protein sequence ID" value="EgrG_000795020"/>
    <property type="gene ID" value="EgrG_000795020"/>
</dbReference>
<evidence type="ECO:0000313" key="13">
    <source>
        <dbReference type="WBParaSite" id="EgrG_000795020"/>
    </source>
</evidence>
<evidence type="ECO:0000256" key="3">
    <source>
        <dbReference type="ARBA" id="ARBA00022448"/>
    </source>
</evidence>
<feature type="transmembrane region" description="Helical" evidence="10">
    <location>
        <begin position="142"/>
        <end position="162"/>
    </location>
</feature>
<reference evidence="11" key="2">
    <citation type="submission" date="2014-06" db="EMBL/GenBank/DDBJ databases">
        <authorList>
            <person name="Aslett M."/>
        </authorList>
    </citation>
    <scope>NUCLEOTIDE SEQUENCE</scope>
</reference>
<keyword evidence="6 10" id="KW-1133">Transmembrane helix</keyword>
<feature type="transmembrane region" description="Helical" evidence="10">
    <location>
        <begin position="204"/>
        <end position="224"/>
    </location>
</feature>
<dbReference type="GO" id="GO:0006665">
    <property type="term" value="P:sphingolipid metabolic process"/>
    <property type="evidence" value="ECO:0007669"/>
    <property type="project" value="TreeGrafter"/>
</dbReference>